<dbReference type="Proteomes" id="UP001472677">
    <property type="component" value="Unassembled WGS sequence"/>
</dbReference>
<keyword evidence="1" id="KW-1133">Transmembrane helix</keyword>
<dbReference type="EMBL" id="JBBPBM010000021">
    <property type="protein sequence ID" value="KAK8548671.1"/>
    <property type="molecule type" value="Genomic_DNA"/>
</dbReference>
<name>A0ABR2DXH0_9ROSI</name>
<feature type="transmembrane region" description="Helical" evidence="1">
    <location>
        <begin position="124"/>
        <end position="145"/>
    </location>
</feature>
<evidence type="ECO:0000313" key="3">
    <source>
        <dbReference type="Proteomes" id="UP001472677"/>
    </source>
</evidence>
<keyword evidence="1" id="KW-0812">Transmembrane</keyword>
<accession>A0ABR2DXH0</accession>
<keyword evidence="1" id="KW-0472">Membrane</keyword>
<evidence type="ECO:0000256" key="1">
    <source>
        <dbReference type="SAM" id="Phobius"/>
    </source>
</evidence>
<proteinExistence type="predicted"/>
<sequence>MNVQMYDPIPDEETTSISCSTRITLTYKERQTKMKRSVNPGFALHEEDNRRHCLLPGNSRLSMAKHITNHLWETLLSHELHKYENTASCQFPEPALSGSKTSKSRLKIEAPVDFSGRTYQYLHYYTHAVILAITVIFIRIAHITADTEDIRMRGIRS</sequence>
<comment type="caution">
    <text evidence="2">The sequence shown here is derived from an EMBL/GenBank/DDBJ whole genome shotgun (WGS) entry which is preliminary data.</text>
</comment>
<protein>
    <submittedName>
        <fullName evidence="2">Uncharacterized protein</fullName>
    </submittedName>
</protein>
<evidence type="ECO:0000313" key="2">
    <source>
        <dbReference type="EMBL" id="KAK8548671.1"/>
    </source>
</evidence>
<reference evidence="2 3" key="1">
    <citation type="journal article" date="2024" name="G3 (Bethesda)">
        <title>Genome assembly of Hibiscus sabdariffa L. provides insights into metabolisms of medicinal natural products.</title>
        <authorList>
            <person name="Kim T."/>
        </authorList>
    </citation>
    <scope>NUCLEOTIDE SEQUENCE [LARGE SCALE GENOMIC DNA]</scope>
    <source>
        <strain evidence="2">TK-2024</strain>
        <tissue evidence="2">Old leaves</tissue>
    </source>
</reference>
<organism evidence="2 3">
    <name type="scientific">Hibiscus sabdariffa</name>
    <name type="common">roselle</name>
    <dbReference type="NCBI Taxonomy" id="183260"/>
    <lineage>
        <taxon>Eukaryota</taxon>
        <taxon>Viridiplantae</taxon>
        <taxon>Streptophyta</taxon>
        <taxon>Embryophyta</taxon>
        <taxon>Tracheophyta</taxon>
        <taxon>Spermatophyta</taxon>
        <taxon>Magnoliopsida</taxon>
        <taxon>eudicotyledons</taxon>
        <taxon>Gunneridae</taxon>
        <taxon>Pentapetalae</taxon>
        <taxon>rosids</taxon>
        <taxon>malvids</taxon>
        <taxon>Malvales</taxon>
        <taxon>Malvaceae</taxon>
        <taxon>Malvoideae</taxon>
        <taxon>Hibiscus</taxon>
    </lineage>
</organism>
<keyword evidence="3" id="KW-1185">Reference proteome</keyword>
<gene>
    <name evidence="2" type="ORF">V6N12_061579</name>
</gene>